<organism evidence="1 2">
    <name type="scientific">Cryobacterium sinapicolor</name>
    <dbReference type="NCBI Taxonomy" id="1259236"/>
    <lineage>
        <taxon>Bacteria</taxon>
        <taxon>Bacillati</taxon>
        <taxon>Actinomycetota</taxon>
        <taxon>Actinomycetes</taxon>
        <taxon>Micrococcales</taxon>
        <taxon>Microbacteriaceae</taxon>
        <taxon>Cryobacterium</taxon>
    </lineage>
</organism>
<comment type="caution">
    <text evidence="1">The sequence shown here is derived from an EMBL/GenBank/DDBJ whole genome shotgun (WGS) entry which is preliminary data.</text>
</comment>
<dbReference type="Proteomes" id="UP000297853">
    <property type="component" value="Unassembled WGS sequence"/>
</dbReference>
<protein>
    <submittedName>
        <fullName evidence="1">Uncharacterized protein</fullName>
    </submittedName>
</protein>
<keyword evidence="2" id="KW-1185">Reference proteome</keyword>
<dbReference type="RefSeq" id="WP_134426815.1">
    <property type="nucleotide sequence ID" value="NZ_SOGQ01000005.1"/>
</dbReference>
<evidence type="ECO:0000313" key="2">
    <source>
        <dbReference type="Proteomes" id="UP000297853"/>
    </source>
</evidence>
<sequence>MTALTPVLDPMNGLDHRPALPRSVTRASELKLATLLASLHYISVGTCAVSAATWQVRGPRVGVDSVSVLLGYIQRVGDTFEATNLLRPLESRVASTLAQAAESITAAAATK</sequence>
<evidence type="ECO:0000313" key="1">
    <source>
        <dbReference type="EMBL" id="TFD05841.1"/>
    </source>
</evidence>
<reference evidence="1 2" key="1">
    <citation type="submission" date="2019-03" db="EMBL/GenBank/DDBJ databases">
        <title>Genomics of glacier-inhabiting Cryobacterium strains.</title>
        <authorList>
            <person name="Liu Q."/>
            <person name="Xin Y.-H."/>
        </authorList>
    </citation>
    <scope>NUCLEOTIDE SEQUENCE [LARGE SCALE GENOMIC DNA]</scope>
    <source>
        <strain evidence="1 2">TMT1-23-1</strain>
    </source>
</reference>
<dbReference type="EMBL" id="SOGQ01000005">
    <property type="protein sequence ID" value="TFD05841.1"/>
    <property type="molecule type" value="Genomic_DNA"/>
</dbReference>
<proteinExistence type="predicted"/>
<name>A0ABY2JHI0_9MICO</name>
<gene>
    <name evidence="1" type="ORF">E3T28_00385</name>
</gene>
<accession>A0ABY2JHI0</accession>